<keyword evidence="4" id="KW-1185">Reference proteome</keyword>
<evidence type="ECO:0000256" key="1">
    <source>
        <dbReference type="SAM" id="Phobius"/>
    </source>
</evidence>
<dbReference type="Pfam" id="PF24035">
    <property type="entry name" value="DUF7344"/>
    <property type="match status" value="1"/>
</dbReference>
<organism evidence="3 4">
    <name type="scientific">Haladaptatus pallidirubidus</name>
    <dbReference type="NCBI Taxonomy" id="1008152"/>
    <lineage>
        <taxon>Archaea</taxon>
        <taxon>Methanobacteriati</taxon>
        <taxon>Methanobacteriota</taxon>
        <taxon>Stenosarchaea group</taxon>
        <taxon>Halobacteria</taxon>
        <taxon>Halobacteriales</taxon>
        <taxon>Haladaptataceae</taxon>
        <taxon>Haladaptatus</taxon>
    </lineage>
</organism>
<accession>A0AAV3ULB4</accession>
<proteinExistence type="predicted"/>
<dbReference type="InterPro" id="IPR055768">
    <property type="entry name" value="DUF7344"/>
</dbReference>
<dbReference type="Proteomes" id="UP001501729">
    <property type="component" value="Unassembled WGS sequence"/>
</dbReference>
<sequence>MTTTRTRERVDRTRSPAFSKQEVYNAVKNLRRRYVLYYLNREQKPVELGELAEQIAAWENNLDVEAVSPEQRKSVYSALYQTHLPKLETIGIVTYDRESKRVSFTDGAQNFELYLATDSQTTVPWHKLYVSLSGIGTVLVVFGWVGFVSFSGFQLAALVLLLFGITAVAHFYDRHVWQRRFQGATPDLALEFDDSSWFQ</sequence>
<feature type="transmembrane region" description="Helical" evidence="1">
    <location>
        <begin position="153"/>
        <end position="172"/>
    </location>
</feature>
<keyword evidence="1" id="KW-0812">Transmembrane</keyword>
<feature type="transmembrane region" description="Helical" evidence="1">
    <location>
        <begin position="128"/>
        <end position="147"/>
    </location>
</feature>
<dbReference type="GeneID" id="68614289"/>
<evidence type="ECO:0000259" key="2">
    <source>
        <dbReference type="Pfam" id="PF24035"/>
    </source>
</evidence>
<dbReference type="EMBL" id="BAABKX010000015">
    <property type="protein sequence ID" value="GAA5056936.1"/>
    <property type="molecule type" value="Genomic_DNA"/>
</dbReference>
<feature type="domain" description="DUF7344" evidence="2">
    <location>
        <begin position="26"/>
        <end position="102"/>
    </location>
</feature>
<name>A0AAV3ULB4_9EURY</name>
<protein>
    <recommendedName>
        <fullName evidence="2">DUF7344 domain-containing protein</fullName>
    </recommendedName>
</protein>
<evidence type="ECO:0000313" key="4">
    <source>
        <dbReference type="Proteomes" id="UP001501729"/>
    </source>
</evidence>
<evidence type="ECO:0000313" key="3">
    <source>
        <dbReference type="EMBL" id="GAA5056936.1"/>
    </source>
</evidence>
<dbReference type="AlphaFoldDB" id="A0AAV3ULB4"/>
<keyword evidence="1" id="KW-1133">Transmembrane helix</keyword>
<reference evidence="3 4" key="1">
    <citation type="journal article" date="2019" name="Int. J. Syst. Evol. Microbiol.">
        <title>The Global Catalogue of Microorganisms (GCM) 10K type strain sequencing project: providing services to taxonomists for standard genome sequencing and annotation.</title>
        <authorList>
            <consortium name="The Broad Institute Genomics Platform"/>
            <consortium name="The Broad Institute Genome Sequencing Center for Infectious Disease"/>
            <person name="Wu L."/>
            <person name="Ma J."/>
        </authorList>
    </citation>
    <scope>NUCLEOTIDE SEQUENCE [LARGE SCALE GENOMIC DNA]</scope>
    <source>
        <strain evidence="3 4">JCM 17504</strain>
    </source>
</reference>
<comment type="caution">
    <text evidence="3">The sequence shown here is derived from an EMBL/GenBank/DDBJ whole genome shotgun (WGS) entry which is preliminary data.</text>
</comment>
<dbReference type="RefSeq" id="WP_227774033.1">
    <property type="nucleotide sequence ID" value="NZ_BAABKX010000015.1"/>
</dbReference>
<keyword evidence="1" id="KW-0472">Membrane</keyword>
<gene>
    <name evidence="3" type="ORF">GCM10025751_38410</name>
</gene>